<comment type="caution">
    <text evidence="7">The sequence shown here is derived from an EMBL/GenBank/DDBJ whole genome shotgun (WGS) entry which is preliminary data.</text>
</comment>
<dbReference type="PANTHER" id="PTHR30618">
    <property type="entry name" value="NCS1 FAMILY PURINE/PYRIMIDINE TRANSPORTER"/>
    <property type="match status" value="1"/>
</dbReference>
<evidence type="ECO:0000256" key="4">
    <source>
        <dbReference type="ARBA" id="ARBA00022989"/>
    </source>
</evidence>
<feature type="transmembrane region" description="Helical" evidence="6">
    <location>
        <begin position="409"/>
        <end position="429"/>
    </location>
</feature>
<gene>
    <name evidence="7" type="ORF">GTA08_BOTSDO08531</name>
</gene>
<evidence type="ECO:0000313" key="7">
    <source>
        <dbReference type="EMBL" id="KAF4304828.1"/>
    </source>
</evidence>
<feature type="transmembrane region" description="Helical" evidence="6">
    <location>
        <begin position="222"/>
        <end position="241"/>
    </location>
</feature>
<evidence type="ECO:0000256" key="5">
    <source>
        <dbReference type="ARBA" id="ARBA00023136"/>
    </source>
</evidence>
<dbReference type="GO" id="GO:0015205">
    <property type="term" value="F:nucleobase transmembrane transporter activity"/>
    <property type="evidence" value="ECO:0007669"/>
    <property type="project" value="TreeGrafter"/>
</dbReference>
<dbReference type="Gene3D" id="1.10.4160.10">
    <property type="entry name" value="Hydantoin permease"/>
    <property type="match status" value="1"/>
</dbReference>
<keyword evidence="4 6" id="KW-1133">Transmembrane helix</keyword>
<dbReference type="EMBL" id="WWBZ02000051">
    <property type="protein sequence ID" value="KAF4304828.1"/>
    <property type="molecule type" value="Genomic_DNA"/>
</dbReference>
<comment type="similarity">
    <text evidence="2">Belongs to the purine-cytosine permease (2.A.39) family.</text>
</comment>
<evidence type="ECO:0000256" key="1">
    <source>
        <dbReference type="ARBA" id="ARBA00004141"/>
    </source>
</evidence>
<comment type="subcellular location">
    <subcellularLocation>
        <location evidence="1">Membrane</location>
        <topology evidence="1">Multi-pass membrane protein</topology>
    </subcellularLocation>
</comment>
<keyword evidence="5 6" id="KW-0472">Membrane</keyword>
<dbReference type="PANTHER" id="PTHR30618:SF0">
    <property type="entry name" value="PURINE-URACIL PERMEASE NCS1"/>
    <property type="match status" value="1"/>
</dbReference>
<evidence type="ECO:0000256" key="6">
    <source>
        <dbReference type="SAM" id="Phobius"/>
    </source>
</evidence>
<dbReference type="CDD" id="cd11482">
    <property type="entry name" value="SLC-NCS1sbd_NRT1-like"/>
    <property type="match status" value="1"/>
</dbReference>
<organism evidence="7 8">
    <name type="scientific">Botryosphaeria dothidea</name>
    <dbReference type="NCBI Taxonomy" id="55169"/>
    <lineage>
        <taxon>Eukaryota</taxon>
        <taxon>Fungi</taxon>
        <taxon>Dikarya</taxon>
        <taxon>Ascomycota</taxon>
        <taxon>Pezizomycotina</taxon>
        <taxon>Dothideomycetes</taxon>
        <taxon>Dothideomycetes incertae sedis</taxon>
        <taxon>Botryosphaeriales</taxon>
        <taxon>Botryosphaeriaceae</taxon>
        <taxon>Botryosphaeria</taxon>
    </lineage>
</organism>
<keyword evidence="3 6" id="KW-0812">Transmembrane</keyword>
<dbReference type="NCBIfam" id="TIGR00800">
    <property type="entry name" value="ncs1"/>
    <property type="match status" value="1"/>
</dbReference>
<feature type="transmembrane region" description="Helical" evidence="6">
    <location>
        <begin position="93"/>
        <end position="113"/>
    </location>
</feature>
<reference evidence="7" key="1">
    <citation type="submission" date="2020-04" db="EMBL/GenBank/DDBJ databases">
        <title>Genome Assembly and Annotation of Botryosphaeria dothidea sdau 11-99, a Latent Pathogen of Apple Fruit Ring Rot in China.</title>
        <authorList>
            <person name="Yu C."/>
            <person name="Diao Y."/>
            <person name="Lu Q."/>
            <person name="Zhao J."/>
            <person name="Cui S."/>
            <person name="Peng C."/>
            <person name="He B."/>
            <person name="Liu H."/>
        </authorList>
    </citation>
    <scope>NUCLEOTIDE SEQUENCE [LARGE SCALE GENOMIC DNA]</scope>
    <source>
        <strain evidence="7">Sdau11-99</strain>
    </source>
</reference>
<feature type="transmembrane region" description="Helical" evidence="6">
    <location>
        <begin position="293"/>
        <end position="314"/>
    </location>
</feature>
<protein>
    <submittedName>
        <fullName evidence="7">Permease cytosine/purines uracil thiamine allantoin</fullName>
    </submittedName>
</protein>
<dbReference type="AlphaFoldDB" id="A0A8H4N2L3"/>
<proteinExistence type="inferred from homology"/>
<dbReference type="GO" id="GO:0005886">
    <property type="term" value="C:plasma membrane"/>
    <property type="evidence" value="ECO:0007669"/>
    <property type="project" value="TreeGrafter"/>
</dbReference>
<evidence type="ECO:0000256" key="2">
    <source>
        <dbReference type="ARBA" id="ARBA00008974"/>
    </source>
</evidence>
<feature type="transmembrane region" description="Helical" evidence="6">
    <location>
        <begin position="497"/>
        <end position="515"/>
    </location>
</feature>
<feature type="transmembrane region" description="Helical" evidence="6">
    <location>
        <begin position="344"/>
        <end position="366"/>
    </location>
</feature>
<dbReference type="InterPro" id="IPR045225">
    <property type="entry name" value="Uracil/uridine/allantoin_perm"/>
</dbReference>
<feature type="transmembrane region" description="Helical" evidence="6">
    <location>
        <begin position="459"/>
        <end position="477"/>
    </location>
</feature>
<dbReference type="InterPro" id="IPR001248">
    <property type="entry name" value="Pur-cyt_permease"/>
</dbReference>
<feature type="transmembrane region" description="Helical" evidence="6">
    <location>
        <begin position="133"/>
        <end position="155"/>
    </location>
</feature>
<dbReference type="Pfam" id="PF02133">
    <property type="entry name" value="Transp_cyt_pur"/>
    <property type="match status" value="1"/>
</dbReference>
<keyword evidence="8" id="KW-1185">Reference proteome</keyword>
<feature type="transmembrane region" description="Helical" evidence="6">
    <location>
        <begin position="261"/>
        <end position="281"/>
    </location>
</feature>
<dbReference type="InterPro" id="IPR012681">
    <property type="entry name" value="NCS1"/>
</dbReference>
<feature type="transmembrane region" description="Helical" evidence="6">
    <location>
        <begin position="386"/>
        <end position="403"/>
    </location>
</feature>
<sequence>MRFHVSTASTKQWAKGKAATAKRRLTSRHAWVLEKQASTFAPPDTWTNIDNDVTPVERRIWGGWSIIGYWMSDILSSQSWAGASAIISVGLTWREALVCLIIGTTIIAIPLCLNGSVGAKLHVPYAIAARSSFGYLFARVPVVIRMVTALFWHAIQTYSGATAMTQVIRAVWPAYLAIPNRLPASAGITTQQMVSHLVFWLVQFPVLLIPPHRLKPFFLFKAVYVTLAAVATVIGMCVKAGGSGDIWQQEARFSGAERSWLILYFMSSLTGSWATMATNVADYTRYLRKSDHVWLQAMLMPGISTFIGVMGIIATSASKVVYGEYIWDPIQLAGRWDGPGGRAAAFFVGIAWCVAQIGVNVSANVISCANDMTSLCPKYINIRRGAVITTIIGGWIMVPWKIVSSASSLINFMSALAVFLAPIAALLAADFWVVKRQAIDVPALYRPHDRYHYWKGGNWRAIVAMVVSLGPNMPGLIHNVNDSIDIGGASKIYNFNYLWGFTSAFVLYSVFSFVFPARETIISKTINDSVEISSDSGGEKGEVRARVETRVV</sequence>
<accession>A0A8H4N2L3</accession>
<name>A0A8H4N2L3_9PEZI</name>
<evidence type="ECO:0000256" key="3">
    <source>
        <dbReference type="ARBA" id="ARBA00022692"/>
    </source>
</evidence>
<dbReference type="OrthoDB" id="2018619at2759"/>
<evidence type="ECO:0000313" key="8">
    <source>
        <dbReference type="Proteomes" id="UP000572817"/>
    </source>
</evidence>
<dbReference type="Proteomes" id="UP000572817">
    <property type="component" value="Unassembled WGS sequence"/>
</dbReference>